<dbReference type="Proteomes" id="UP001589718">
    <property type="component" value="Unassembled WGS sequence"/>
</dbReference>
<dbReference type="EMBL" id="JBHMCR010000009">
    <property type="protein sequence ID" value="MFB9521634.1"/>
    <property type="molecule type" value="Genomic_DNA"/>
</dbReference>
<evidence type="ECO:0000313" key="1">
    <source>
        <dbReference type="EMBL" id="MFB9521634.1"/>
    </source>
</evidence>
<organism evidence="1 2">
    <name type="scientific">Streptomyces cremeus</name>
    <dbReference type="NCBI Taxonomy" id="66881"/>
    <lineage>
        <taxon>Bacteria</taxon>
        <taxon>Bacillati</taxon>
        <taxon>Actinomycetota</taxon>
        <taxon>Actinomycetes</taxon>
        <taxon>Kitasatosporales</taxon>
        <taxon>Streptomycetaceae</taxon>
        <taxon>Streptomyces</taxon>
    </lineage>
</organism>
<reference evidence="1 2" key="1">
    <citation type="submission" date="2024-09" db="EMBL/GenBank/DDBJ databases">
        <authorList>
            <person name="Sun Q."/>
            <person name="Mori K."/>
        </authorList>
    </citation>
    <scope>NUCLEOTIDE SEQUENCE [LARGE SCALE GENOMIC DNA]</scope>
    <source>
        <strain evidence="1 2">JCM 4362</strain>
    </source>
</reference>
<dbReference type="RefSeq" id="WP_345228420.1">
    <property type="nucleotide sequence ID" value="NZ_BAAAXE010000015.1"/>
</dbReference>
<gene>
    <name evidence="1" type="ORF">ACFFTU_16955</name>
</gene>
<name>A0ABV5PET4_STRCM</name>
<proteinExistence type="predicted"/>
<protein>
    <submittedName>
        <fullName evidence="1">Nuclease-related domain-containing protein</fullName>
    </submittedName>
</protein>
<evidence type="ECO:0000313" key="2">
    <source>
        <dbReference type="Proteomes" id="UP001589718"/>
    </source>
</evidence>
<accession>A0ABV5PET4</accession>
<comment type="caution">
    <text evidence="1">The sequence shown here is derived from an EMBL/GenBank/DDBJ whole genome shotgun (WGS) entry which is preliminary data.</text>
</comment>
<keyword evidence="2" id="KW-1185">Reference proteome</keyword>
<sequence>MKPLRVTPAHGRGGARLYVALPSGRTLAWYDRDTGRVSLLAEGRREEVLTALAPYVTGPLTVGPPPVPSAADLARLALHPDDDLAPNRPGEALHAELDGAPAPWRLRADPRREALIALQRTGEELEGLERTGWRVLHCVPLAGGRRPDFLDHVLIGPAGVLTVRTVPSRNRRFRLDAAASVVRRAVHDAERASQALATGARACLAVVGATRVDGAAPNDLLLLRDGTAATVLAGLEGLLKPADVESLYASARDRHTWLRVP</sequence>